<dbReference type="InterPro" id="IPR050190">
    <property type="entry name" value="UPF0213_domain"/>
</dbReference>
<dbReference type="CDD" id="cd10456">
    <property type="entry name" value="GIY-YIG_UPF0213"/>
    <property type="match status" value="1"/>
</dbReference>
<proteinExistence type="predicted"/>
<dbReference type="PROSITE" id="PS50164">
    <property type="entry name" value="GIY_YIG"/>
    <property type="match status" value="1"/>
</dbReference>
<dbReference type="PANTHER" id="PTHR34477:SF1">
    <property type="entry name" value="UPF0213 PROTEIN YHBQ"/>
    <property type="match status" value="1"/>
</dbReference>
<organism evidence="2 3">
    <name type="scientific">Natronocalculus amylovorans</name>
    <dbReference type="NCBI Taxonomy" id="2917812"/>
    <lineage>
        <taxon>Archaea</taxon>
        <taxon>Methanobacteriati</taxon>
        <taxon>Methanobacteriota</taxon>
        <taxon>Stenosarchaea group</taxon>
        <taxon>Halobacteria</taxon>
        <taxon>Halobacteriales</taxon>
        <taxon>Haloferacaceae</taxon>
        <taxon>Natronocalculus</taxon>
    </lineage>
</organism>
<feature type="domain" description="GIY-YIG" evidence="1">
    <location>
        <begin position="1"/>
        <end position="75"/>
    </location>
</feature>
<name>A0AAE3FVF0_9EURY</name>
<comment type="caution">
    <text evidence="2">The sequence shown here is derived from an EMBL/GenBank/DDBJ whole genome shotgun (WGS) entry which is preliminary data.</text>
</comment>
<dbReference type="PANTHER" id="PTHR34477">
    <property type="entry name" value="UPF0213 PROTEIN YHBQ"/>
    <property type="match status" value="1"/>
</dbReference>
<dbReference type="AlphaFoldDB" id="A0AAE3FVF0"/>
<dbReference type="RefSeq" id="WP_174652542.1">
    <property type="nucleotide sequence ID" value="NZ_JAKRVX010000001.1"/>
</dbReference>
<keyword evidence="3" id="KW-1185">Reference proteome</keyword>
<sequence>MHYVYILHCNDGSYYTGYTTDPARRLKEHNDGVGAKYTRGRVPVSIVHLESYGDRSTAMSREYEIKQLRRAKKEKLVANSETPTVSD</sequence>
<protein>
    <submittedName>
        <fullName evidence="2">GIY-YIG nuclease family protein</fullName>
    </submittedName>
</protein>
<gene>
    <name evidence="2" type="ORF">AArcSt2_03200</name>
</gene>
<evidence type="ECO:0000313" key="3">
    <source>
        <dbReference type="Proteomes" id="UP001203207"/>
    </source>
</evidence>
<dbReference type="Pfam" id="PF01541">
    <property type="entry name" value="GIY-YIG"/>
    <property type="match status" value="1"/>
</dbReference>
<reference evidence="2" key="1">
    <citation type="journal article" date="2022" name="Syst. Appl. Microbiol.">
        <title>Natronocalculus amylovorans gen. nov., sp. nov., and Natranaeroarchaeum aerophilus sp. nov., dominant culturable amylolytic natronoarchaea from hypersaline soda lakes in southwestern Siberia.</title>
        <authorList>
            <person name="Sorokin D.Y."/>
            <person name="Elcheninov A.G."/>
            <person name="Khizhniak T.V."/>
            <person name="Koenen M."/>
            <person name="Bale N.J."/>
            <person name="Damste J.S.S."/>
            <person name="Kublanov I.V."/>
        </authorList>
    </citation>
    <scope>NUCLEOTIDE SEQUENCE</scope>
    <source>
        <strain evidence="2">AArc-St2</strain>
    </source>
</reference>
<accession>A0AAE3FVF0</accession>
<evidence type="ECO:0000313" key="2">
    <source>
        <dbReference type="EMBL" id="MCL9815941.1"/>
    </source>
</evidence>
<dbReference type="Gene3D" id="3.40.1440.10">
    <property type="entry name" value="GIY-YIG endonuclease"/>
    <property type="match status" value="1"/>
</dbReference>
<dbReference type="SUPFAM" id="SSF82771">
    <property type="entry name" value="GIY-YIG endonuclease"/>
    <property type="match status" value="1"/>
</dbReference>
<dbReference type="InterPro" id="IPR000305">
    <property type="entry name" value="GIY-YIG_endonuc"/>
</dbReference>
<dbReference type="InterPro" id="IPR035901">
    <property type="entry name" value="GIY-YIG_endonuc_sf"/>
</dbReference>
<reference evidence="2" key="2">
    <citation type="submission" date="2022-02" db="EMBL/GenBank/DDBJ databases">
        <authorList>
            <person name="Elcheninov A.G."/>
            <person name="Sorokin D.Y."/>
            <person name="Kublanov I.V."/>
        </authorList>
    </citation>
    <scope>NUCLEOTIDE SEQUENCE</scope>
    <source>
        <strain evidence="2">AArc-St2</strain>
    </source>
</reference>
<evidence type="ECO:0000259" key="1">
    <source>
        <dbReference type="PROSITE" id="PS50164"/>
    </source>
</evidence>
<dbReference type="Proteomes" id="UP001203207">
    <property type="component" value="Unassembled WGS sequence"/>
</dbReference>
<dbReference type="EMBL" id="JAKRVX010000001">
    <property type="protein sequence ID" value="MCL9815941.1"/>
    <property type="molecule type" value="Genomic_DNA"/>
</dbReference>
<dbReference type="SMART" id="SM00465">
    <property type="entry name" value="GIYc"/>
    <property type="match status" value="1"/>
</dbReference>